<dbReference type="InterPro" id="IPR058245">
    <property type="entry name" value="NreC/VraR/RcsB-like_REC"/>
</dbReference>
<feature type="domain" description="Response regulatory" evidence="4">
    <location>
        <begin position="6"/>
        <end position="123"/>
    </location>
</feature>
<evidence type="ECO:0000256" key="2">
    <source>
        <dbReference type="ARBA" id="ARBA00023125"/>
    </source>
</evidence>
<protein>
    <submittedName>
        <fullName evidence="5">DNA-binding response regulator, LuxR family</fullName>
    </submittedName>
</protein>
<dbReference type="InterPro" id="IPR016032">
    <property type="entry name" value="Sig_transdc_resp-reg_C-effctor"/>
</dbReference>
<evidence type="ECO:0000259" key="4">
    <source>
        <dbReference type="PROSITE" id="PS50110"/>
    </source>
</evidence>
<accession>A0A3B0ZH77</accession>
<dbReference type="GO" id="GO:0000160">
    <property type="term" value="P:phosphorelay signal transduction system"/>
    <property type="evidence" value="ECO:0007669"/>
    <property type="project" value="InterPro"/>
</dbReference>
<evidence type="ECO:0000259" key="3">
    <source>
        <dbReference type="PROSITE" id="PS50043"/>
    </source>
</evidence>
<dbReference type="InterPro" id="IPR000792">
    <property type="entry name" value="Tscrpt_reg_LuxR_C"/>
</dbReference>
<dbReference type="SMART" id="SM00448">
    <property type="entry name" value="REC"/>
    <property type="match status" value="1"/>
</dbReference>
<dbReference type="CDD" id="cd17535">
    <property type="entry name" value="REC_NarL-like"/>
    <property type="match status" value="1"/>
</dbReference>
<dbReference type="GO" id="GO:0003677">
    <property type="term" value="F:DNA binding"/>
    <property type="evidence" value="ECO:0007669"/>
    <property type="project" value="UniProtKB-KW"/>
</dbReference>
<dbReference type="Gene3D" id="3.40.50.2300">
    <property type="match status" value="1"/>
</dbReference>
<dbReference type="GO" id="GO:0006355">
    <property type="term" value="P:regulation of DNA-templated transcription"/>
    <property type="evidence" value="ECO:0007669"/>
    <property type="project" value="InterPro"/>
</dbReference>
<dbReference type="EMBL" id="UOFM01000339">
    <property type="protein sequence ID" value="VAW80066.1"/>
    <property type="molecule type" value="Genomic_DNA"/>
</dbReference>
<dbReference type="Pfam" id="PF00072">
    <property type="entry name" value="Response_reg"/>
    <property type="match status" value="1"/>
</dbReference>
<dbReference type="SMART" id="SM00421">
    <property type="entry name" value="HTH_LUXR"/>
    <property type="match status" value="1"/>
</dbReference>
<dbReference type="InterPro" id="IPR051015">
    <property type="entry name" value="EvgA-like"/>
</dbReference>
<dbReference type="PROSITE" id="PS50110">
    <property type="entry name" value="RESPONSE_REGULATORY"/>
    <property type="match status" value="1"/>
</dbReference>
<dbReference type="Pfam" id="PF00196">
    <property type="entry name" value="GerE"/>
    <property type="match status" value="1"/>
</dbReference>
<evidence type="ECO:0000313" key="5">
    <source>
        <dbReference type="EMBL" id="VAW80066.1"/>
    </source>
</evidence>
<dbReference type="PANTHER" id="PTHR45566">
    <property type="entry name" value="HTH-TYPE TRANSCRIPTIONAL REGULATOR YHJB-RELATED"/>
    <property type="match status" value="1"/>
</dbReference>
<keyword evidence="2 5" id="KW-0238">DNA-binding</keyword>
<evidence type="ECO:0000256" key="1">
    <source>
        <dbReference type="ARBA" id="ARBA00022553"/>
    </source>
</evidence>
<dbReference type="PRINTS" id="PR00038">
    <property type="entry name" value="HTHLUXR"/>
</dbReference>
<dbReference type="PANTHER" id="PTHR45566:SF1">
    <property type="entry name" value="HTH-TYPE TRANSCRIPTIONAL REGULATOR YHJB-RELATED"/>
    <property type="match status" value="1"/>
</dbReference>
<dbReference type="AlphaFoldDB" id="A0A3B0ZH77"/>
<dbReference type="SUPFAM" id="SSF52172">
    <property type="entry name" value="CheY-like"/>
    <property type="match status" value="1"/>
</dbReference>
<feature type="domain" description="HTH luxR-type" evidence="3">
    <location>
        <begin position="144"/>
        <end position="209"/>
    </location>
</feature>
<dbReference type="SUPFAM" id="SSF46894">
    <property type="entry name" value="C-terminal effector domain of the bipartite response regulators"/>
    <property type="match status" value="1"/>
</dbReference>
<proteinExistence type="predicted"/>
<sequence>MKSIINILLIDDHPLYRKALEPVIHTLAEVVNLFEAASISQAIALIENQAPFSLVLLDLTLPDSDGLQSLIPICQLLPDTPVVIISACENRQMIINALNAGARGYIPKSADSAIIENALALVLNGETYIPSAMLDGSSDLTLIEQGEVTALTGRQGEVLKLLAQGYSNKQIGRTLDIAETTVRVHVSDILQQLHVHNRTGAVIRAQQLGLLGPAAR</sequence>
<dbReference type="InterPro" id="IPR001789">
    <property type="entry name" value="Sig_transdc_resp-reg_receiver"/>
</dbReference>
<gene>
    <name evidence="5" type="ORF">MNBD_GAMMA14-258</name>
</gene>
<dbReference type="CDD" id="cd06170">
    <property type="entry name" value="LuxR_C_like"/>
    <property type="match status" value="1"/>
</dbReference>
<reference evidence="5" key="1">
    <citation type="submission" date="2018-06" db="EMBL/GenBank/DDBJ databases">
        <authorList>
            <person name="Zhirakovskaya E."/>
        </authorList>
    </citation>
    <scope>NUCLEOTIDE SEQUENCE</scope>
</reference>
<dbReference type="PROSITE" id="PS50043">
    <property type="entry name" value="HTH_LUXR_2"/>
    <property type="match status" value="1"/>
</dbReference>
<keyword evidence="1" id="KW-0597">Phosphoprotein</keyword>
<name>A0A3B0ZH77_9ZZZZ</name>
<organism evidence="5">
    <name type="scientific">hydrothermal vent metagenome</name>
    <dbReference type="NCBI Taxonomy" id="652676"/>
    <lineage>
        <taxon>unclassified sequences</taxon>
        <taxon>metagenomes</taxon>
        <taxon>ecological metagenomes</taxon>
    </lineage>
</organism>
<dbReference type="InterPro" id="IPR011006">
    <property type="entry name" value="CheY-like_superfamily"/>
</dbReference>